<dbReference type="Pfam" id="PF10471">
    <property type="entry name" value="ANAPC_CDC26"/>
    <property type="match status" value="1"/>
</dbReference>
<keyword evidence="1" id="KW-0833">Ubl conjugation pathway</keyword>
<name>A0A6C1DR45_SACPS</name>
<evidence type="ECO:0000256" key="2">
    <source>
        <dbReference type="SAM" id="MobiDB-lite"/>
    </source>
</evidence>
<protein>
    <submittedName>
        <fullName evidence="3">Anaphase promoting complex subunit cdc26</fullName>
    </submittedName>
</protein>
<feature type="region of interest" description="Disordered" evidence="2">
    <location>
        <begin position="40"/>
        <end position="87"/>
    </location>
</feature>
<dbReference type="SMR" id="A0A6C1DR45"/>
<feature type="compositionally biased region" description="Polar residues" evidence="2">
    <location>
        <begin position="99"/>
        <end position="116"/>
    </location>
</feature>
<dbReference type="GO" id="GO:0005680">
    <property type="term" value="C:anaphase-promoting complex"/>
    <property type="evidence" value="ECO:0007669"/>
    <property type="project" value="InterPro"/>
</dbReference>
<evidence type="ECO:0000313" key="4">
    <source>
        <dbReference type="Proteomes" id="UP000501346"/>
    </source>
</evidence>
<sequence>MIRRAPTTLQLSHDDVTSLIDDLNEQKLKQQLNIEKTKYFQGKNGGSLHSNTDFQDTSQNIEDNNNDNDNDIDEDDDMSSYNDKAASVAHTRVLNSLHLSTDSNTAHETSNANDNHNPFYIREE</sequence>
<evidence type="ECO:0000313" key="3">
    <source>
        <dbReference type="EMBL" id="QID79369.1"/>
    </source>
</evidence>
<evidence type="ECO:0000256" key="1">
    <source>
        <dbReference type="ARBA" id="ARBA00022786"/>
    </source>
</evidence>
<dbReference type="AlphaFoldDB" id="A0A6C1DR45"/>
<dbReference type="InterPro" id="IPR018860">
    <property type="entry name" value="APC_suCDC26"/>
</dbReference>
<organism evidence="3 4">
    <name type="scientific">Saccharomyces pastorianus</name>
    <name type="common">Lager yeast</name>
    <name type="synonym">Saccharomyces cerevisiae x Saccharomyces eubayanus</name>
    <dbReference type="NCBI Taxonomy" id="27292"/>
    <lineage>
        <taxon>Eukaryota</taxon>
        <taxon>Fungi</taxon>
        <taxon>Dikarya</taxon>
        <taxon>Ascomycota</taxon>
        <taxon>Saccharomycotina</taxon>
        <taxon>Saccharomycetes</taxon>
        <taxon>Saccharomycetales</taxon>
        <taxon>Saccharomycetaceae</taxon>
        <taxon>Saccharomyces</taxon>
    </lineage>
</organism>
<feature type="compositionally biased region" description="Polar residues" evidence="2">
    <location>
        <begin position="47"/>
        <end position="59"/>
    </location>
</feature>
<keyword evidence="4" id="KW-1185">Reference proteome</keyword>
<accession>A0A6C1DR45</accession>
<feature type="compositionally biased region" description="Acidic residues" evidence="2">
    <location>
        <begin position="64"/>
        <end position="78"/>
    </location>
</feature>
<feature type="region of interest" description="Disordered" evidence="2">
    <location>
        <begin position="99"/>
        <end position="124"/>
    </location>
</feature>
<dbReference type="GO" id="GO:0031145">
    <property type="term" value="P:anaphase-promoting complex-dependent catabolic process"/>
    <property type="evidence" value="ECO:0007669"/>
    <property type="project" value="InterPro"/>
</dbReference>
<gene>
    <name evidence="3" type="primary">CDC26_1</name>
    <name evidence="3" type="ORF">GRS66_001631</name>
</gene>
<reference evidence="3 4" key="1">
    <citation type="journal article" date="2019" name="BMC Genomics">
        <title>Chromosome level assembly and comparative genome analysis confirm lager-brewing yeasts originated from a single hybridization.</title>
        <authorList>
            <person name="Salazar A.N."/>
            <person name="Gorter de Vries A.R."/>
            <person name="van den Broek M."/>
            <person name="Brouwers N."/>
            <person name="de la Torre Cortes P."/>
            <person name="Kuijpers N.G.A."/>
            <person name="Daran J.G."/>
            <person name="Abeel T."/>
        </authorList>
    </citation>
    <scope>NUCLEOTIDE SEQUENCE [LARGE SCALE GENOMIC DNA]</scope>
    <source>
        <strain evidence="3 4">CBS 1483</strain>
    </source>
</reference>
<dbReference type="EMBL" id="CP048987">
    <property type="protein sequence ID" value="QID79369.1"/>
    <property type="molecule type" value="Genomic_DNA"/>
</dbReference>
<dbReference type="OrthoDB" id="4056532at2759"/>
<dbReference type="Proteomes" id="UP000501346">
    <property type="component" value="Chromosome ScVI"/>
</dbReference>
<proteinExistence type="predicted"/>